<dbReference type="EnsemblProtists" id="HpaT808569">
    <property type="protein sequence ID" value="HpaP808569"/>
    <property type="gene ID" value="HpaG808569"/>
</dbReference>
<name>M4BQ80_HYAAE</name>
<proteinExistence type="predicted"/>
<accession>M4BQ80</accession>
<reference evidence="2" key="2">
    <citation type="submission" date="2015-06" db="UniProtKB">
        <authorList>
            <consortium name="EnsemblProtists"/>
        </authorList>
    </citation>
    <scope>IDENTIFICATION</scope>
    <source>
        <strain evidence="2">Emoy2</strain>
    </source>
</reference>
<dbReference type="AlphaFoldDB" id="M4BQ80"/>
<dbReference type="InParanoid" id="M4BQ80"/>
<dbReference type="Proteomes" id="UP000011713">
    <property type="component" value="Unassembled WGS sequence"/>
</dbReference>
<evidence type="ECO:0000256" key="1">
    <source>
        <dbReference type="SAM" id="MobiDB-lite"/>
    </source>
</evidence>
<organism evidence="2 3">
    <name type="scientific">Hyaloperonospora arabidopsidis (strain Emoy2)</name>
    <name type="common">Downy mildew agent</name>
    <name type="synonym">Peronospora arabidopsidis</name>
    <dbReference type="NCBI Taxonomy" id="559515"/>
    <lineage>
        <taxon>Eukaryota</taxon>
        <taxon>Sar</taxon>
        <taxon>Stramenopiles</taxon>
        <taxon>Oomycota</taxon>
        <taxon>Peronosporomycetes</taxon>
        <taxon>Peronosporales</taxon>
        <taxon>Peronosporaceae</taxon>
        <taxon>Hyaloperonospora</taxon>
    </lineage>
</organism>
<dbReference type="HOGENOM" id="CLU_1638623_0_0_1"/>
<evidence type="ECO:0000313" key="2">
    <source>
        <dbReference type="EnsemblProtists" id="HpaP808569"/>
    </source>
</evidence>
<feature type="region of interest" description="Disordered" evidence="1">
    <location>
        <begin position="94"/>
        <end position="134"/>
    </location>
</feature>
<protein>
    <submittedName>
        <fullName evidence="2">Uncharacterized protein</fullName>
    </submittedName>
</protein>
<dbReference type="EMBL" id="JH598554">
    <property type="status" value="NOT_ANNOTATED_CDS"/>
    <property type="molecule type" value="Genomic_DNA"/>
</dbReference>
<evidence type="ECO:0000313" key="3">
    <source>
        <dbReference type="Proteomes" id="UP000011713"/>
    </source>
</evidence>
<keyword evidence="3" id="KW-1185">Reference proteome</keyword>
<reference evidence="3" key="1">
    <citation type="journal article" date="2010" name="Science">
        <title>Signatures of adaptation to obligate biotrophy in the Hyaloperonospora arabidopsidis genome.</title>
        <authorList>
            <person name="Baxter L."/>
            <person name="Tripathy S."/>
            <person name="Ishaque N."/>
            <person name="Boot N."/>
            <person name="Cabral A."/>
            <person name="Kemen E."/>
            <person name="Thines M."/>
            <person name="Ah-Fong A."/>
            <person name="Anderson R."/>
            <person name="Badejoko W."/>
            <person name="Bittner-Eddy P."/>
            <person name="Boore J.L."/>
            <person name="Chibucos M.C."/>
            <person name="Coates M."/>
            <person name="Dehal P."/>
            <person name="Delehaunty K."/>
            <person name="Dong S."/>
            <person name="Downton P."/>
            <person name="Dumas B."/>
            <person name="Fabro G."/>
            <person name="Fronick C."/>
            <person name="Fuerstenberg S.I."/>
            <person name="Fulton L."/>
            <person name="Gaulin E."/>
            <person name="Govers F."/>
            <person name="Hughes L."/>
            <person name="Humphray S."/>
            <person name="Jiang R.H."/>
            <person name="Judelson H."/>
            <person name="Kamoun S."/>
            <person name="Kyung K."/>
            <person name="Meijer H."/>
            <person name="Minx P."/>
            <person name="Morris P."/>
            <person name="Nelson J."/>
            <person name="Phuntumart V."/>
            <person name="Qutob D."/>
            <person name="Rehmany A."/>
            <person name="Rougon-Cardoso A."/>
            <person name="Ryden P."/>
            <person name="Torto-Alalibo T."/>
            <person name="Studholme D."/>
            <person name="Wang Y."/>
            <person name="Win J."/>
            <person name="Wood J."/>
            <person name="Clifton S.W."/>
            <person name="Rogers J."/>
            <person name="Van den Ackerveken G."/>
            <person name="Jones J.D."/>
            <person name="McDowell J.M."/>
            <person name="Beynon J."/>
            <person name="Tyler B.M."/>
        </authorList>
    </citation>
    <scope>NUCLEOTIDE SEQUENCE [LARGE SCALE GENOMIC DNA]</scope>
    <source>
        <strain evidence="3">Emoy2</strain>
    </source>
</reference>
<dbReference type="VEuPathDB" id="FungiDB:HpaG808569"/>
<sequence length="162" mass="16905">MLKKVKHRHSHYTSVCTRQKPGELGSTMLPMILEARASSSTASIGRRSESDLNFHGRVGTLTQSFCLTFMVPLASLCPTASLYLKDWRSGEVGKSLPGKLESSGTPVGTNKESEAHECTDSPIEPSSGAGGDGIGACGDAKVSAASPLLMSNQGGTLPRAAL</sequence>